<dbReference type="InterPro" id="IPR011335">
    <property type="entry name" value="Restrct_endonuc-II-like"/>
</dbReference>
<evidence type="ECO:0000313" key="2">
    <source>
        <dbReference type="EMBL" id="GAA5519929.1"/>
    </source>
</evidence>
<keyword evidence="3" id="KW-1185">Reference proteome</keyword>
<feature type="domain" description="AbiEi antitoxin N-terminal" evidence="1">
    <location>
        <begin position="2"/>
        <end position="48"/>
    </location>
</feature>
<proteinExistence type="predicted"/>
<dbReference type="RefSeq" id="WP_286214266.1">
    <property type="nucleotide sequence ID" value="NZ_AP027736.1"/>
</dbReference>
<protein>
    <recommendedName>
        <fullName evidence="1">AbiEi antitoxin N-terminal domain-containing protein</fullName>
    </recommendedName>
</protein>
<accession>A0ABP9WK10</accession>
<dbReference type="EMBL" id="BAABRR010000015">
    <property type="protein sequence ID" value="GAA5519929.1"/>
    <property type="molecule type" value="Genomic_DNA"/>
</dbReference>
<comment type="caution">
    <text evidence="2">The sequence shown here is derived from an EMBL/GenBank/DDBJ whole genome shotgun (WGS) entry which is preliminary data.</text>
</comment>
<evidence type="ECO:0000259" key="1">
    <source>
        <dbReference type="Pfam" id="PF13338"/>
    </source>
</evidence>
<dbReference type="Gene3D" id="3.40.960.10">
    <property type="entry name" value="VSR Endonuclease"/>
    <property type="match status" value="1"/>
</dbReference>
<evidence type="ECO:0000313" key="3">
    <source>
        <dbReference type="Proteomes" id="UP001426770"/>
    </source>
</evidence>
<dbReference type="InterPro" id="IPR025159">
    <property type="entry name" value="AbiEi_N"/>
</dbReference>
<name>A0ABP9WK10_9MICO</name>
<organism evidence="2 3">
    <name type="scientific">Demequina sediminis</name>
    <dbReference type="NCBI Taxonomy" id="1930058"/>
    <lineage>
        <taxon>Bacteria</taxon>
        <taxon>Bacillati</taxon>
        <taxon>Actinomycetota</taxon>
        <taxon>Actinomycetes</taxon>
        <taxon>Micrococcales</taxon>
        <taxon>Demequinaceae</taxon>
        <taxon>Demequina</taxon>
    </lineage>
</organism>
<dbReference type="Pfam" id="PF13338">
    <property type="entry name" value="AbiEi_4"/>
    <property type="match status" value="1"/>
</dbReference>
<reference evidence="2 3" key="1">
    <citation type="submission" date="2024-02" db="EMBL/GenBank/DDBJ databases">
        <title>Lysinimicrobium sediminis NBRC 112286.</title>
        <authorList>
            <person name="Ichikawa N."/>
            <person name="Katano-Makiyama Y."/>
            <person name="Hidaka K."/>
        </authorList>
    </citation>
    <scope>NUCLEOTIDE SEQUENCE [LARGE SCALE GENOMIC DNA]</scope>
    <source>
        <strain evidence="2 3">NBRC 112286</strain>
    </source>
</reference>
<sequence>MDLARFAASLGGTVERSTFAAFGVPGTALTAAVRSGELHRVRRGCYTVRGADPVRRAEVAWQGTATCVTELDRLGLPVPPAGGLIHLTRGFHRSESGRNLSTPAHVRWHLSPMGRLQWVSPALALDESARCIGRVDQLIALDAALAKRTVTLDDVAAFDVTSRRRRDWLLALADERTQSPPETLARVALHAAKIPFEFQYSWPGTGRVDFLIGGLFVVEVDGWSYHSDDSSFGRDRARDRSTLLSGSATMRYTAWDVINRPALMVDEVWRFLRMRRAIPRPA</sequence>
<dbReference type="SUPFAM" id="SSF52980">
    <property type="entry name" value="Restriction endonuclease-like"/>
    <property type="match status" value="1"/>
</dbReference>
<gene>
    <name evidence="2" type="ORF">Lsed01_02387</name>
</gene>
<dbReference type="Proteomes" id="UP001426770">
    <property type="component" value="Unassembled WGS sequence"/>
</dbReference>